<proteinExistence type="predicted"/>
<gene>
    <name evidence="3" type="ORF">BLE401_03190</name>
</gene>
<organism evidence="3 4">
    <name type="scientific">Beggiatoa leptomitoformis</name>
    <dbReference type="NCBI Taxonomy" id="288004"/>
    <lineage>
        <taxon>Bacteria</taxon>
        <taxon>Pseudomonadati</taxon>
        <taxon>Pseudomonadota</taxon>
        <taxon>Gammaproteobacteria</taxon>
        <taxon>Thiotrichales</taxon>
        <taxon>Thiotrichaceae</taxon>
        <taxon>Beggiatoa</taxon>
    </lineage>
</organism>
<evidence type="ECO:0000259" key="2">
    <source>
        <dbReference type="Pfam" id="PF13193"/>
    </source>
</evidence>
<sequence>MGFQRIFKLPILENTLSDGNVTCTYNEIPAFFAHLDGFFQQKQIYPQTGIAVEFVNSTVSALILLYLLDRNYSFFLFPPTAQRSVLPAFCHYHLLIQPTAESLACSPEQFITITINPDYDATLPSLPEGRLYLRTSGSMGMAKIVEHTHTALLQNACHCVERFQLTALDKVFLPVPIFHMYGLGAGFLPAVLAGACIELQDKTNIFRYLATDKRFQPTVVFLTPTLCKLLLKGCQSSRNYRLIVSAGDKMPSALFSEFSEKFGLLVNLYGSTEMGAVATSVLTDTLDKRASGHLQLMPTVAVLLADKTLQKEVEIGELCLQYLQGFTRYINEKGQAFSVNASVWFKTGDLASLLPEDYLVVWGRCDHSINRRGFLIVFAEIEKAMETLTGIEKAVIVPLDMESTQGQAICAYCTTTDDTWHSSQIREACFTILPPYAVPDEIVVIHEMPALPSGKVDRQALTREAGSKNLQFSTILNMNK</sequence>
<dbReference type="PANTHER" id="PTHR43767">
    <property type="entry name" value="LONG-CHAIN-FATTY-ACID--COA LIGASE"/>
    <property type="match status" value="1"/>
</dbReference>
<dbReference type="InterPro" id="IPR050237">
    <property type="entry name" value="ATP-dep_AMP-bd_enzyme"/>
</dbReference>
<dbReference type="Gene3D" id="3.40.50.12780">
    <property type="entry name" value="N-terminal domain of ligase-like"/>
    <property type="match status" value="1"/>
</dbReference>
<dbReference type="AlphaFoldDB" id="A0A2N9YBE7"/>
<dbReference type="Pfam" id="PF13193">
    <property type="entry name" value="AMP-binding_C"/>
    <property type="match status" value="1"/>
</dbReference>
<dbReference type="InterPro" id="IPR042099">
    <property type="entry name" value="ANL_N_sf"/>
</dbReference>
<reference evidence="4" key="1">
    <citation type="submission" date="2016-12" db="EMBL/GenBank/DDBJ databases">
        <title>Complete Genome Sequence of Beggiatoa leptomitiformis D-401.</title>
        <authorList>
            <person name="Fomenkov A."/>
            <person name="Vincze T."/>
            <person name="Grabovich M."/>
            <person name="Anton B.P."/>
            <person name="Dubinina G."/>
            <person name="Orlova M."/>
            <person name="Belousova E."/>
            <person name="Roberts R.J."/>
        </authorList>
    </citation>
    <scope>NUCLEOTIDE SEQUENCE [LARGE SCALE GENOMIC DNA]</scope>
    <source>
        <strain evidence="4">D-401</strain>
    </source>
</reference>
<dbReference type="InterPro" id="IPR025110">
    <property type="entry name" value="AMP-bd_C"/>
</dbReference>
<feature type="domain" description="AMP-dependent synthetase/ligase" evidence="1">
    <location>
        <begin position="135"/>
        <end position="321"/>
    </location>
</feature>
<dbReference type="CDD" id="cd04433">
    <property type="entry name" value="AFD_class_I"/>
    <property type="match status" value="1"/>
</dbReference>
<name>A0A2N9YBE7_9GAMM</name>
<dbReference type="OrthoDB" id="9803968at2"/>
<feature type="domain" description="AMP-binding enzyme C-terminal" evidence="2">
    <location>
        <begin position="380"/>
        <end position="455"/>
    </location>
</feature>
<dbReference type="EMBL" id="CP018889">
    <property type="protein sequence ID" value="AUI67800.1"/>
    <property type="molecule type" value="Genomic_DNA"/>
</dbReference>
<dbReference type="PANTHER" id="PTHR43767:SF10">
    <property type="entry name" value="SURFACTIN SYNTHASE SUBUNIT 1"/>
    <property type="match status" value="1"/>
</dbReference>
<dbReference type="InterPro" id="IPR045851">
    <property type="entry name" value="AMP-bd_C_sf"/>
</dbReference>
<protein>
    <submittedName>
        <fullName evidence="3">AMP-binding protein</fullName>
    </submittedName>
</protein>
<evidence type="ECO:0000259" key="1">
    <source>
        <dbReference type="Pfam" id="PF00501"/>
    </source>
</evidence>
<dbReference type="Proteomes" id="UP000234271">
    <property type="component" value="Chromosome"/>
</dbReference>
<evidence type="ECO:0000313" key="3">
    <source>
        <dbReference type="EMBL" id="AUI67800.1"/>
    </source>
</evidence>
<dbReference type="SUPFAM" id="SSF56801">
    <property type="entry name" value="Acetyl-CoA synthetase-like"/>
    <property type="match status" value="1"/>
</dbReference>
<dbReference type="KEGG" id="blep:AL038_02860"/>
<evidence type="ECO:0000313" key="4">
    <source>
        <dbReference type="Proteomes" id="UP000234271"/>
    </source>
</evidence>
<dbReference type="GO" id="GO:0016877">
    <property type="term" value="F:ligase activity, forming carbon-sulfur bonds"/>
    <property type="evidence" value="ECO:0007669"/>
    <property type="project" value="UniProtKB-ARBA"/>
</dbReference>
<dbReference type="STRING" id="288004.AL038_02860"/>
<accession>A0A2N9YBE7</accession>
<dbReference type="Gene3D" id="3.30.300.30">
    <property type="match status" value="1"/>
</dbReference>
<dbReference type="RefSeq" id="WP_062148738.1">
    <property type="nucleotide sequence ID" value="NZ_CP012373.2"/>
</dbReference>
<dbReference type="Pfam" id="PF00501">
    <property type="entry name" value="AMP-binding"/>
    <property type="match status" value="1"/>
</dbReference>
<keyword evidence="4" id="KW-1185">Reference proteome</keyword>
<dbReference type="InterPro" id="IPR000873">
    <property type="entry name" value="AMP-dep_synth/lig_dom"/>
</dbReference>